<gene>
    <name evidence="1" type="ORF">NEF87_002788</name>
</gene>
<organism evidence="1 2">
    <name type="scientific">Candidatus Lokiarchaeum ossiferum</name>
    <dbReference type="NCBI Taxonomy" id="2951803"/>
    <lineage>
        <taxon>Archaea</taxon>
        <taxon>Promethearchaeati</taxon>
        <taxon>Promethearchaeota</taxon>
        <taxon>Promethearchaeia</taxon>
        <taxon>Promethearchaeales</taxon>
        <taxon>Promethearchaeaceae</taxon>
        <taxon>Candidatus Lokiarchaeum</taxon>
    </lineage>
</organism>
<evidence type="ECO:0000313" key="2">
    <source>
        <dbReference type="Proteomes" id="UP001208689"/>
    </source>
</evidence>
<keyword evidence="2" id="KW-1185">Reference proteome</keyword>
<accession>A0ABY6HT27</accession>
<dbReference type="Proteomes" id="UP001208689">
    <property type="component" value="Chromosome"/>
</dbReference>
<sequence>MKINRFIDRNVSRISIFEEMVRNISKETNLSRDSISSVGEEALRSWEEATNRDPQRLFFQSKEVILVEIDKMIQEFREKITPMIDSDVSIKKSVDLFQDSLGKMFEI</sequence>
<name>A0ABY6HT27_9ARCH</name>
<proteinExistence type="predicted"/>
<dbReference type="EMBL" id="CP104013">
    <property type="protein sequence ID" value="UYP46503.1"/>
    <property type="molecule type" value="Genomic_DNA"/>
</dbReference>
<reference evidence="1" key="1">
    <citation type="submission" date="2022-09" db="EMBL/GenBank/DDBJ databases">
        <title>Actin cytoskeleton and complex cell architecture in an #Asgard archaeon.</title>
        <authorList>
            <person name="Ponce Toledo R.I."/>
            <person name="Schleper C."/>
            <person name="Rodrigues Oliveira T."/>
            <person name="Wollweber F."/>
            <person name="Xu J."/>
            <person name="Rittmann S."/>
            <person name="Klingl A."/>
            <person name="Pilhofer M."/>
        </authorList>
    </citation>
    <scope>NUCLEOTIDE SEQUENCE</scope>
    <source>
        <strain evidence="1">B-35</strain>
    </source>
</reference>
<protein>
    <submittedName>
        <fullName evidence="1">Uncharacterized protein</fullName>
    </submittedName>
</protein>
<evidence type="ECO:0000313" key="1">
    <source>
        <dbReference type="EMBL" id="UYP46503.1"/>
    </source>
</evidence>